<evidence type="ECO:0000256" key="2">
    <source>
        <dbReference type="ARBA" id="ARBA00022692"/>
    </source>
</evidence>
<feature type="transmembrane region" description="Helical" evidence="6">
    <location>
        <begin position="71"/>
        <end position="91"/>
    </location>
</feature>
<dbReference type="InterPro" id="IPR013714">
    <property type="entry name" value="Golgi_TVP15"/>
</dbReference>
<dbReference type="GO" id="GO:0016020">
    <property type="term" value="C:membrane"/>
    <property type="evidence" value="ECO:0007669"/>
    <property type="project" value="UniProtKB-SubCell"/>
</dbReference>
<feature type="transmembrane region" description="Helical" evidence="6">
    <location>
        <begin position="138"/>
        <end position="168"/>
    </location>
</feature>
<dbReference type="Proteomes" id="UP001230188">
    <property type="component" value="Unassembled WGS sequence"/>
</dbReference>
<dbReference type="AlphaFoldDB" id="A0AAD7XMN1"/>
<organism evidence="7 8">
    <name type="scientific">Chrysophaeum taylorii</name>
    <dbReference type="NCBI Taxonomy" id="2483200"/>
    <lineage>
        <taxon>Eukaryota</taxon>
        <taxon>Sar</taxon>
        <taxon>Stramenopiles</taxon>
        <taxon>Ochrophyta</taxon>
        <taxon>Pelagophyceae</taxon>
        <taxon>Pelagomonadales</taxon>
        <taxon>Pelagomonadaceae</taxon>
        <taxon>Chrysophaeum</taxon>
    </lineage>
</organism>
<evidence type="ECO:0000313" key="7">
    <source>
        <dbReference type="EMBL" id="KAJ8604575.1"/>
    </source>
</evidence>
<gene>
    <name evidence="7" type="ORF">CTAYLR_007626</name>
</gene>
<evidence type="ECO:0000256" key="6">
    <source>
        <dbReference type="SAM" id="Phobius"/>
    </source>
</evidence>
<keyword evidence="4 6" id="KW-0472">Membrane</keyword>
<accession>A0AAD7XMN1</accession>
<feature type="compositionally biased region" description="Pro residues" evidence="5">
    <location>
        <begin position="45"/>
        <end position="55"/>
    </location>
</feature>
<protein>
    <submittedName>
        <fullName evidence="7">Uncharacterized protein</fullName>
    </submittedName>
</protein>
<dbReference type="PANTHER" id="PTHR38894:SF1">
    <property type="entry name" value="TRANSMEMBRANE PROTEIN"/>
    <property type="match status" value="1"/>
</dbReference>
<dbReference type="EMBL" id="JAQMWT010000328">
    <property type="protein sequence ID" value="KAJ8604575.1"/>
    <property type="molecule type" value="Genomic_DNA"/>
</dbReference>
<feature type="transmembrane region" description="Helical" evidence="6">
    <location>
        <begin position="97"/>
        <end position="117"/>
    </location>
</feature>
<keyword evidence="8" id="KW-1185">Reference proteome</keyword>
<evidence type="ECO:0000256" key="5">
    <source>
        <dbReference type="SAM" id="MobiDB-lite"/>
    </source>
</evidence>
<dbReference type="Pfam" id="PF08507">
    <property type="entry name" value="COPI_assoc"/>
    <property type="match status" value="1"/>
</dbReference>
<dbReference type="PANTHER" id="PTHR38894">
    <property type="entry name" value="TRANSMEMBRANE PROTEIN"/>
    <property type="match status" value="1"/>
</dbReference>
<evidence type="ECO:0000313" key="8">
    <source>
        <dbReference type="Proteomes" id="UP001230188"/>
    </source>
</evidence>
<evidence type="ECO:0000256" key="4">
    <source>
        <dbReference type="ARBA" id="ARBA00023136"/>
    </source>
</evidence>
<comment type="subcellular location">
    <subcellularLocation>
        <location evidence="1">Membrane</location>
        <topology evidence="1">Multi-pass membrane protein</topology>
    </subcellularLocation>
</comment>
<comment type="caution">
    <text evidence="7">The sequence shown here is derived from an EMBL/GenBank/DDBJ whole genome shotgun (WGS) entry which is preliminary data.</text>
</comment>
<evidence type="ECO:0000256" key="1">
    <source>
        <dbReference type="ARBA" id="ARBA00004141"/>
    </source>
</evidence>
<reference evidence="7" key="1">
    <citation type="submission" date="2023-01" db="EMBL/GenBank/DDBJ databases">
        <title>Metagenome sequencing of chrysophaentin producing Chrysophaeum taylorii.</title>
        <authorList>
            <person name="Davison J."/>
            <person name="Bewley C."/>
        </authorList>
    </citation>
    <scope>NUCLEOTIDE SEQUENCE</scope>
    <source>
        <strain evidence="7">NIES-1699</strain>
    </source>
</reference>
<sequence length="248" mass="26348">MHDNPFQDPSVVSSGPQKEEEPLPSWLEDVPVETPLAPGDGYVPPGAPGFPPPPAPAPEAPKDNLVIYMRLVNVGVTILMSAMACIKLLSFPGFNSAVIAIYIWFFALLLCCFETHLKQVSKIIAENFGFLYHVKGRCAFLVLSAMLCFGISTLGIVAGVALLLAAGFNAYVIYEHPEYEMQQQAADIEQRGPATITDAYFTNDAFLGAGVAWASQNPQAAASAVSAGATFASENPHIATSAAAYSHA</sequence>
<keyword evidence="3 6" id="KW-1133">Transmembrane helix</keyword>
<feature type="region of interest" description="Disordered" evidence="5">
    <location>
        <begin position="1"/>
        <end position="55"/>
    </location>
</feature>
<proteinExistence type="predicted"/>
<keyword evidence="2 6" id="KW-0812">Transmembrane</keyword>
<evidence type="ECO:0000256" key="3">
    <source>
        <dbReference type="ARBA" id="ARBA00022989"/>
    </source>
</evidence>
<name>A0AAD7XMN1_9STRA</name>